<dbReference type="OrthoDB" id="9048998at2759"/>
<organism evidence="1 2">
    <name type="scientific">Phrynocephalus forsythii</name>
    <dbReference type="NCBI Taxonomy" id="171643"/>
    <lineage>
        <taxon>Eukaryota</taxon>
        <taxon>Metazoa</taxon>
        <taxon>Chordata</taxon>
        <taxon>Craniata</taxon>
        <taxon>Vertebrata</taxon>
        <taxon>Euteleostomi</taxon>
        <taxon>Lepidosauria</taxon>
        <taxon>Squamata</taxon>
        <taxon>Bifurcata</taxon>
        <taxon>Unidentata</taxon>
        <taxon>Episquamata</taxon>
        <taxon>Toxicofera</taxon>
        <taxon>Iguania</taxon>
        <taxon>Acrodonta</taxon>
        <taxon>Agamidae</taxon>
        <taxon>Agaminae</taxon>
        <taxon>Phrynocephalus</taxon>
    </lineage>
</organism>
<gene>
    <name evidence="1" type="ORF">JRQ81_019737</name>
</gene>
<dbReference type="EMBL" id="JAPFRF010000010">
    <property type="protein sequence ID" value="KAJ7320226.1"/>
    <property type="molecule type" value="Genomic_DNA"/>
</dbReference>
<dbReference type="PANTHER" id="PTHR46238:SF8">
    <property type="entry name" value="ENDONUCLEASE_EXONUCLEASE_PHOSPHATASE DOMAIN-CONTAINING PROTEIN"/>
    <property type="match status" value="1"/>
</dbReference>
<dbReference type="PANTHER" id="PTHR46238">
    <property type="entry name" value="REVERSE TRANSCRIPTASE DOMAIN-CONTAINING PROTEIN"/>
    <property type="match status" value="1"/>
</dbReference>
<sequence>MVLTYQELKSSNTLDPRMITADGSLSHEVKSRINSAWLKWHITSSIMCDKKSSSRLKSKIYCTIVQPLVLYGAECWPAIKETELCLGVMETKML</sequence>
<evidence type="ECO:0000313" key="1">
    <source>
        <dbReference type="EMBL" id="KAJ7320226.1"/>
    </source>
</evidence>
<dbReference type="AlphaFoldDB" id="A0A9Q1AYT1"/>
<comment type="caution">
    <text evidence="1">The sequence shown here is derived from an EMBL/GenBank/DDBJ whole genome shotgun (WGS) entry which is preliminary data.</text>
</comment>
<dbReference type="Proteomes" id="UP001142489">
    <property type="component" value="Unassembled WGS sequence"/>
</dbReference>
<protein>
    <submittedName>
        <fullName evidence="1">Uncharacterized protein</fullName>
    </submittedName>
</protein>
<accession>A0A9Q1AYT1</accession>
<name>A0A9Q1AYT1_9SAUR</name>
<evidence type="ECO:0000313" key="2">
    <source>
        <dbReference type="Proteomes" id="UP001142489"/>
    </source>
</evidence>
<keyword evidence="2" id="KW-1185">Reference proteome</keyword>
<proteinExistence type="predicted"/>
<reference evidence="1" key="1">
    <citation type="journal article" date="2023" name="DNA Res.">
        <title>Chromosome-level genome assembly of Phrynocephalus forsythii using third-generation DNA sequencing and Hi-C analysis.</title>
        <authorList>
            <person name="Qi Y."/>
            <person name="Zhao W."/>
            <person name="Zhao Y."/>
            <person name="Niu C."/>
            <person name="Cao S."/>
            <person name="Zhang Y."/>
        </authorList>
    </citation>
    <scope>NUCLEOTIDE SEQUENCE</scope>
    <source>
        <tissue evidence="1">Muscle</tissue>
    </source>
</reference>